<evidence type="ECO:0000313" key="3">
    <source>
        <dbReference type="Proteomes" id="UP000297280"/>
    </source>
</evidence>
<gene>
    <name evidence="2" type="ORF">BPOR_0486g00030</name>
</gene>
<accession>A0A4Z1KK03</accession>
<reference evidence="2 3" key="1">
    <citation type="submission" date="2017-12" db="EMBL/GenBank/DDBJ databases">
        <title>Comparative genomics of Botrytis spp.</title>
        <authorList>
            <person name="Valero-Jimenez C.A."/>
            <person name="Tapia P."/>
            <person name="Veloso J."/>
            <person name="Silva-Moreno E."/>
            <person name="Staats M."/>
            <person name="Valdes J.H."/>
            <person name="Van Kan J.A.L."/>
        </authorList>
    </citation>
    <scope>NUCLEOTIDE SEQUENCE [LARGE SCALE GENOMIC DNA]</scope>
    <source>
        <strain evidence="2 3">MUCL3349</strain>
    </source>
</reference>
<dbReference type="AlphaFoldDB" id="A0A4Z1KK03"/>
<evidence type="ECO:0000256" key="1">
    <source>
        <dbReference type="SAM" id="MobiDB-lite"/>
    </source>
</evidence>
<dbReference type="EMBL" id="PQXO01000485">
    <property type="protein sequence ID" value="TGO84602.1"/>
    <property type="molecule type" value="Genomic_DNA"/>
</dbReference>
<proteinExistence type="predicted"/>
<organism evidence="2 3">
    <name type="scientific">Botrytis porri</name>
    <dbReference type="NCBI Taxonomy" id="87229"/>
    <lineage>
        <taxon>Eukaryota</taxon>
        <taxon>Fungi</taxon>
        <taxon>Dikarya</taxon>
        <taxon>Ascomycota</taxon>
        <taxon>Pezizomycotina</taxon>
        <taxon>Leotiomycetes</taxon>
        <taxon>Helotiales</taxon>
        <taxon>Sclerotiniaceae</taxon>
        <taxon>Botrytis</taxon>
    </lineage>
</organism>
<feature type="compositionally biased region" description="Gly residues" evidence="1">
    <location>
        <begin position="37"/>
        <end position="52"/>
    </location>
</feature>
<name>A0A4Z1KK03_9HELO</name>
<dbReference type="Proteomes" id="UP000297280">
    <property type="component" value="Unassembled WGS sequence"/>
</dbReference>
<protein>
    <submittedName>
        <fullName evidence="2">Uncharacterized protein</fullName>
    </submittedName>
</protein>
<feature type="region of interest" description="Disordered" evidence="1">
    <location>
        <begin position="22"/>
        <end position="71"/>
    </location>
</feature>
<sequence length="105" mass="11567">MNESTPLVIVPPTGRVWRGWRPATRVPETEPTEPKWGVGGFGEEGEFGGGGSGDERQESAEGEEGDEEFHGCGLKGSFWGGVGWLEDGDCMLDAEYWMLDREMDR</sequence>
<comment type="caution">
    <text evidence="2">The sequence shown here is derived from an EMBL/GenBank/DDBJ whole genome shotgun (WGS) entry which is preliminary data.</text>
</comment>
<evidence type="ECO:0000313" key="2">
    <source>
        <dbReference type="EMBL" id="TGO84602.1"/>
    </source>
</evidence>
<keyword evidence="3" id="KW-1185">Reference proteome</keyword>